<evidence type="ECO:0000313" key="2">
    <source>
        <dbReference type="Proteomes" id="UP000542674"/>
    </source>
</evidence>
<sequence length="49" mass="5134">MTTAAPYSPRWSIGDALVLAVGSGRVGRPGASYRPGAVWRPVRCCSSGR</sequence>
<gene>
    <name evidence="1" type="ORF">F4559_003698</name>
</gene>
<proteinExistence type="predicted"/>
<reference evidence="1 2" key="1">
    <citation type="submission" date="2020-08" db="EMBL/GenBank/DDBJ databases">
        <title>Sequencing the genomes of 1000 actinobacteria strains.</title>
        <authorList>
            <person name="Klenk H.-P."/>
        </authorList>
    </citation>
    <scope>NUCLEOTIDE SEQUENCE [LARGE SCALE GENOMIC DNA]</scope>
    <source>
        <strain evidence="1 2">DSM 45084</strain>
    </source>
</reference>
<organism evidence="1 2">
    <name type="scientific">Saccharothrix violaceirubra</name>
    <dbReference type="NCBI Taxonomy" id="413306"/>
    <lineage>
        <taxon>Bacteria</taxon>
        <taxon>Bacillati</taxon>
        <taxon>Actinomycetota</taxon>
        <taxon>Actinomycetes</taxon>
        <taxon>Pseudonocardiales</taxon>
        <taxon>Pseudonocardiaceae</taxon>
        <taxon>Saccharothrix</taxon>
    </lineage>
</organism>
<dbReference type="AlphaFoldDB" id="A0A7W7T4D3"/>
<name>A0A7W7T4D3_9PSEU</name>
<protein>
    <submittedName>
        <fullName evidence="1">Uncharacterized protein</fullName>
    </submittedName>
</protein>
<comment type="caution">
    <text evidence="1">The sequence shown here is derived from an EMBL/GenBank/DDBJ whole genome shotgun (WGS) entry which is preliminary data.</text>
</comment>
<dbReference type="Proteomes" id="UP000542674">
    <property type="component" value="Unassembled WGS sequence"/>
</dbReference>
<keyword evidence="2" id="KW-1185">Reference proteome</keyword>
<dbReference type="EMBL" id="JACHJS010000001">
    <property type="protein sequence ID" value="MBB4966339.1"/>
    <property type="molecule type" value="Genomic_DNA"/>
</dbReference>
<evidence type="ECO:0000313" key="1">
    <source>
        <dbReference type="EMBL" id="MBB4966339.1"/>
    </source>
</evidence>
<dbReference type="RefSeq" id="WP_184670275.1">
    <property type="nucleotide sequence ID" value="NZ_BAABAI010000026.1"/>
</dbReference>
<accession>A0A7W7T4D3</accession>